<name>A0AAV8UZB1_9RHOD</name>
<accession>A0AAV8UZB1</accession>
<comment type="caution">
    <text evidence="1">The sequence shown here is derived from an EMBL/GenBank/DDBJ whole genome shotgun (WGS) entry which is preliminary data.</text>
</comment>
<evidence type="ECO:0000313" key="2">
    <source>
        <dbReference type="Proteomes" id="UP001157974"/>
    </source>
</evidence>
<dbReference type="AlphaFoldDB" id="A0AAV8UZB1"/>
<keyword evidence="2" id="KW-1185">Reference proteome</keyword>
<gene>
    <name evidence="1" type="ORF">NDN08_002850</name>
</gene>
<proteinExistence type="predicted"/>
<evidence type="ECO:0000313" key="1">
    <source>
        <dbReference type="EMBL" id="KAJ8906357.1"/>
    </source>
</evidence>
<dbReference type="EMBL" id="JAMWBK010000003">
    <property type="protein sequence ID" value="KAJ8906357.1"/>
    <property type="molecule type" value="Genomic_DNA"/>
</dbReference>
<reference evidence="1 2" key="1">
    <citation type="journal article" date="2023" name="Nat. Commun.">
        <title>Origin of minicircular mitochondrial genomes in red algae.</title>
        <authorList>
            <person name="Lee Y."/>
            <person name="Cho C.H."/>
            <person name="Lee Y.M."/>
            <person name="Park S.I."/>
            <person name="Yang J.H."/>
            <person name="West J.A."/>
            <person name="Bhattacharya D."/>
            <person name="Yoon H.S."/>
        </authorList>
    </citation>
    <scope>NUCLEOTIDE SEQUENCE [LARGE SCALE GENOMIC DNA]</scope>
    <source>
        <strain evidence="1 2">CCMP1338</strain>
        <tissue evidence="1">Whole cell</tissue>
    </source>
</reference>
<dbReference type="Proteomes" id="UP001157974">
    <property type="component" value="Unassembled WGS sequence"/>
</dbReference>
<protein>
    <recommendedName>
        <fullName evidence="3">Nucleotide-diphospho-sugar transferase domain-containing protein</fullName>
    </recommendedName>
</protein>
<evidence type="ECO:0008006" key="3">
    <source>
        <dbReference type="Google" id="ProtNLM"/>
    </source>
</evidence>
<organism evidence="1 2">
    <name type="scientific">Rhodosorus marinus</name>
    <dbReference type="NCBI Taxonomy" id="101924"/>
    <lineage>
        <taxon>Eukaryota</taxon>
        <taxon>Rhodophyta</taxon>
        <taxon>Stylonematophyceae</taxon>
        <taxon>Stylonematales</taxon>
        <taxon>Stylonemataceae</taxon>
        <taxon>Rhodosorus</taxon>
    </lineage>
</organism>
<sequence>MAKEVYYVGEPDCELTTPRDTVIHQKDIHYYFGQETKEVDRLYPAPNSPGPGNMTKEQRFYEIKCIQRYFMIRDLMIEEKLDRIMYLDTDIMLYVQPDVLFEKIVAEAKYVPDIVLSSEIHSKAPAYVSVWSLDGITTMCKFILQTLRNNRQYYFNDMILTSIYYQKYVGSKLSFNLDGAETPSSVAVVRDLPSREYGLNLREFHLPLIFDWKFDGEETTYLLLPEEPHPRYPDVPVIGKRVFFCKNIPLLYDLRTQQFAAVGTLHMRGPMKDNCEFYRPWILELPCVCDDLLCLKCLGFAQFRKEMPEIGRLFEEECTAMSTVIEKEDEEEFESELY</sequence>